<feature type="compositionally biased region" description="Pro residues" evidence="1">
    <location>
        <begin position="21"/>
        <end position="34"/>
    </location>
</feature>
<feature type="region of interest" description="Disordered" evidence="1">
    <location>
        <begin position="51"/>
        <end position="168"/>
    </location>
</feature>
<keyword evidence="3" id="KW-1185">Reference proteome</keyword>
<organism evidence="2 3">
    <name type="scientific">Panicum virgatum</name>
    <name type="common">Blackwell switchgrass</name>
    <dbReference type="NCBI Taxonomy" id="38727"/>
    <lineage>
        <taxon>Eukaryota</taxon>
        <taxon>Viridiplantae</taxon>
        <taxon>Streptophyta</taxon>
        <taxon>Embryophyta</taxon>
        <taxon>Tracheophyta</taxon>
        <taxon>Spermatophyta</taxon>
        <taxon>Magnoliopsida</taxon>
        <taxon>Liliopsida</taxon>
        <taxon>Poales</taxon>
        <taxon>Poaceae</taxon>
        <taxon>PACMAD clade</taxon>
        <taxon>Panicoideae</taxon>
        <taxon>Panicodae</taxon>
        <taxon>Paniceae</taxon>
        <taxon>Panicinae</taxon>
        <taxon>Panicum</taxon>
        <taxon>Panicum sect. Hiantes</taxon>
    </lineage>
</organism>
<proteinExistence type="predicted"/>
<feature type="compositionally biased region" description="Low complexity" evidence="1">
    <location>
        <begin position="82"/>
        <end position="99"/>
    </location>
</feature>
<gene>
    <name evidence="2" type="ORF">PVAP13_5NG100500</name>
</gene>
<dbReference type="Proteomes" id="UP000823388">
    <property type="component" value="Chromosome 5N"/>
</dbReference>
<feature type="compositionally biased region" description="Polar residues" evidence="1">
    <location>
        <begin position="57"/>
        <end position="69"/>
    </location>
</feature>
<comment type="caution">
    <text evidence="2">The sequence shown here is derived from an EMBL/GenBank/DDBJ whole genome shotgun (WGS) entry which is preliminary data.</text>
</comment>
<dbReference type="AlphaFoldDB" id="A0A8T0RLZ2"/>
<accession>A0A8T0RLZ2</accession>
<name>A0A8T0RLZ2_PANVG</name>
<evidence type="ECO:0000256" key="1">
    <source>
        <dbReference type="SAM" id="MobiDB-lite"/>
    </source>
</evidence>
<feature type="region of interest" description="Disordered" evidence="1">
    <location>
        <begin position="1"/>
        <end position="37"/>
    </location>
</feature>
<protein>
    <submittedName>
        <fullName evidence="2">Uncharacterized protein</fullName>
    </submittedName>
</protein>
<sequence>MGTRQSGVRATVRAGDKRTLPGPPLPLPPLPTHPPIHRLVSRHSTKALPSLTPAALVSSTSSQQANTNRPFDLSGRFPFPNARTGTATAGADGRAPRGPADWHRPSRSRVGIDSACPVSTARARGPHLPPRCFSTPPARSLASERPAAQPEAQSSSIAQLAFRPAAAL</sequence>
<reference evidence="2 3" key="1">
    <citation type="submission" date="2020-05" db="EMBL/GenBank/DDBJ databases">
        <title>WGS assembly of Panicum virgatum.</title>
        <authorList>
            <person name="Lovell J.T."/>
            <person name="Jenkins J."/>
            <person name="Shu S."/>
            <person name="Juenger T.E."/>
            <person name="Schmutz J."/>
        </authorList>
    </citation>
    <scope>NUCLEOTIDE SEQUENCE [LARGE SCALE GENOMIC DNA]</scope>
    <source>
        <strain evidence="3">cv. AP13</strain>
    </source>
</reference>
<evidence type="ECO:0000313" key="2">
    <source>
        <dbReference type="EMBL" id="KAG2586160.1"/>
    </source>
</evidence>
<evidence type="ECO:0000313" key="3">
    <source>
        <dbReference type="Proteomes" id="UP000823388"/>
    </source>
</evidence>
<dbReference type="EMBL" id="CM029046">
    <property type="protein sequence ID" value="KAG2586160.1"/>
    <property type="molecule type" value="Genomic_DNA"/>
</dbReference>